<protein>
    <submittedName>
        <fullName evidence="4">DUF2057 domain-containing protein</fullName>
    </submittedName>
</protein>
<dbReference type="AlphaFoldDB" id="A0A9X4J3Y7"/>
<evidence type="ECO:0000313" key="4">
    <source>
        <dbReference type="EMBL" id="MDE1357635.1"/>
    </source>
</evidence>
<dbReference type="EMBL" id="JAKNAP010000030">
    <property type="protein sequence ID" value="MDE1357635.1"/>
    <property type="molecule type" value="Genomic_DNA"/>
</dbReference>
<proteinExistence type="inferred from homology"/>
<keyword evidence="2 3" id="KW-0732">Signal</keyword>
<reference evidence="4" key="1">
    <citation type="submission" date="2022-02" db="EMBL/GenBank/DDBJ databases">
        <title>Emergence and expansion in Europe of a Vibrio aestuarianus clonal complex pathogenic for oysters.</title>
        <authorList>
            <person name="Mesnil A."/>
            <person name="Travers M.-A."/>
        </authorList>
    </citation>
    <scope>NUCLEOTIDE SEQUENCE</scope>
    <source>
        <strain evidence="4">151-ITT-15-cp-1</strain>
    </source>
</reference>
<dbReference type="RefSeq" id="WP_171981080.1">
    <property type="nucleotide sequence ID" value="NZ_JAKNAP010000030.1"/>
</dbReference>
<dbReference type="Proteomes" id="UP001140973">
    <property type="component" value="Unassembled WGS sequence"/>
</dbReference>
<gene>
    <name evidence="4" type="ORF">L9W73_10005</name>
</gene>
<dbReference type="PANTHER" id="PTHR38108:SF1">
    <property type="entry name" value="UPF0319 PROTEIN YCCT"/>
    <property type="match status" value="1"/>
</dbReference>
<comment type="caution">
    <text evidence="4">The sequence shown here is derived from an EMBL/GenBank/DDBJ whole genome shotgun (WGS) entry which is preliminary data.</text>
</comment>
<evidence type="ECO:0000313" key="5">
    <source>
        <dbReference type="Proteomes" id="UP001140973"/>
    </source>
</evidence>
<dbReference type="PANTHER" id="PTHR38108">
    <property type="entry name" value="UPF0319 PROTEIN YCCT"/>
    <property type="match status" value="1"/>
</dbReference>
<evidence type="ECO:0000256" key="1">
    <source>
        <dbReference type="ARBA" id="ARBA00008490"/>
    </source>
</evidence>
<dbReference type="InterPro" id="IPR018635">
    <property type="entry name" value="UPF0319"/>
</dbReference>
<dbReference type="Pfam" id="PF09829">
    <property type="entry name" value="DUF2057"/>
    <property type="match status" value="1"/>
</dbReference>
<feature type="signal peptide" evidence="3">
    <location>
        <begin position="1"/>
        <end position="20"/>
    </location>
</feature>
<name>A0A9X4J3Y7_9VIBR</name>
<comment type="similarity">
    <text evidence="1">Belongs to the UPF0319 family.</text>
</comment>
<feature type="chain" id="PRO_5040880593" evidence="3">
    <location>
        <begin position="21"/>
        <end position="218"/>
    </location>
</feature>
<evidence type="ECO:0000256" key="2">
    <source>
        <dbReference type="ARBA" id="ARBA00022729"/>
    </source>
</evidence>
<sequence>MKKCFVVALSIGLMVGGVQAATLTPKAGVSILYINGEAAESKISENHIEAGFNQVVVRMDKDMSRGSSSDVFTSKPYVLSFTVNGEHIEINHPKARSRVEAERAFESNPQWIVIEDDKLLRHEQVVLKGNVGFVPYGGMAELIQKHNSQRGIYFNNGQLVGKPVAAQMLPVTTAVVVKPNQIDQDTVISGNVEQLKAWYLKSSAQERKTFRKWMIDQE</sequence>
<evidence type="ECO:0000256" key="3">
    <source>
        <dbReference type="SAM" id="SignalP"/>
    </source>
</evidence>
<accession>A0A9X4J3Y7</accession>
<organism evidence="4 5">
    <name type="scientific">Vibrio aestuarianus</name>
    <dbReference type="NCBI Taxonomy" id="28171"/>
    <lineage>
        <taxon>Bacteria</taxon>
        <taxon>Pseudomonadati</taxon>
        <taxon>Pseudomonadota</taxon>
        <taxon>Gammaproteobacteria</taxon>
        <taxon>Vibrionales</taxon>
        <taxon>Vibrionaceae</taxon>
        <taxon>Vibrio</taxon>
    </lineage>
</organism>